<dbReference type="Pfam" id="PF09350">
    <property type="entry name" value="DJC28_CD"/>
    <property type="match status" value="1"/>
</dbReference>
<organism evidence="3 4">
    <name type="scientific">Podospora fimiseda</name>
    <dbReference type="NCBI Taxonomy" id="252190"/>
    <lineage>
        <taxon>Eukaryota</taxon>
        <taxon>Fungi</taxon>
        <taxon>Dikarya</taxon>
        <taxon>Ascomycota</taxon>
        <taxon>Pezizomycotina</taxon>
        <taxon>Sordariomycetes</taxon>
        <taxon>Sordariomycetidae</taxon>
        <taxon>Sordariales</taxon>
        <taxon>Podosporaceae</taxon>
        <taxon>Podospora</taxon>
    </lineage>
</organism>
<evidence type="ECO:0000313" key="4">
    <source>
        <dbReference type="Proteomes" id="UP001301958"/>
    </source>
</evidence>
<name>A0AAN6YMA6_9PEZI</name>
<dbReference type="EMBL" id="MU865508">
    <property type="protein sequence ID" value="KAK4221884.1"/>
    <property type="molecule type" value="Genomic_DNA"/>
</dbReference>
<evidence type="ECO:0000259" key="2">
    <source>
        <dbReference type="Pfam" id="PF09350"/>
    </source>
</evidence>
<feature type="region of interest" description="Disordered" evidence="1">
    <location>
        <begin position="1"/>
        <end position="91"/>
    </location>
</feature>
<accession>A0AAN6YMA6</accession>
<evidence type="ECO:0000313" key="3">
    <source>
        <dbReference type="EMBL" id="KAK4221884.1"/>
    </source>
</evidence>
<dbReference type="Proteomes" id="UP001301958">
    <property type="component" value="Unassembled WGS sequence"/>
</dbReference>
<feature type="region of interest" description="Disordered" evidence="1">
    <location>
        <begin position="364"/>
        <end position="411"/>
    </location>
</feature>
<dbReference type="PANTHER" id="PTHR39394">
    <property type="entry name" value="YALI0E31793P"/>
    <property type="match status" value="1"/>
</dbReference>
<reference evidence="3" key="1">
    <citation type="journal article" date="2023" name="Mol. Phylogenet. Evol.">
        <title>Genome-scale phylogeny and comparative genomics of the fungal order Sordariales.</title>
        <authorList>
            <person name="Hensen N."/>
            <person name="Bonometti L."/>
            <person name="Westerberg I."/>
            <person name="Brannstrom I.O."/>
            <person name="Guillou S."/>
            <person name="Cros-Aarteil S."/>
            <person name="Calhoun S."/>
            <person name="Haridas S."/>
            <person name="Kuo A."/>
            <person name="Mondo S."/>
            <person name="Pangilinan J."/>
            <person name="Riley R."/>
            <person name="LaButti K."/>
            <person name="Andreopoulos B."/>
            <person name="Lipzen A."/>
            <person name="Chen C."/>
            <person name="Yan M."/>
            <person name="Daum C."/>
            <person name="Ng V."/>
            <person name="Clum A."/>
            <person name="Steindorff A."/>
            <person name="Ohm R.A."/>
            <person name="Martin F."/>
            <person name="Silar P."/>
            <person name="Natvig D.O."/>
            <person name="Lalanne C."/>
            <person name="Gautier V."/>
            <person name="Ament-Velasquez S.L."/>
            <person name="Kruys A."/>
            <person name="Hutchinson M.I."/>
            <person name="Powell A.J."/>
            <person name="Barry K."/>
            <person name="Miller A.N."/>
            <person name="Grigoriev I.V."/>
            <person name="Debuchy R."/>
            <person name="Gladieux P."/>
            <person name="Hiltunen Thoren M."/>
            <person name="Johannesson H."/>
        </authorList>
    </citation>
    <scope>NUCLEOTIDE SEQUENCE</scope>
    <source>
        <strain evidence="3">CBS 990.96</strain>
    </source>
</reference>
<feature type="compositionally biased region" description="Polar residues" evidence="1">
    <location>
        <begin position="365"/>
        <end position="375"/>
    </location>
</feature>
<dbReference type="AlphaFoldDB" id="A0AAN6YMA6"/>
<sequence>MQAISLPRIALPCARRYLSQSTKPSPSSTSSTSPDDASAHKSENPSPAPGPPDPEPEPEPGAMTRRLQEATEEALFTGGRAGRRAVEDAGFSSELKEKLLSKIADAKFQAKHSDAFMEANIHSRLPASAGEPTRATVTARAWTGEESQEDAIQRMLEDARKPLAHNLRGKPKIPSPVIDMRLRREPARNTGQKVADAREKAAAYAGLTMKNEDVGLSEKEKEELRQEFRERFQPAARAMPNTLSGLQALANERIEDAIARGQFKNIPRGKGVKRDTRADNPFIDTTEYIMNKMIKRQDIVPPWIEKQQELLKAAQVFRGRLRQDWRRHAARMISSKGGTLEAKVARAEEYASAELVYNPRRRNLDQISVPSNSTDDPLMAKMRQQQGAAGEEESQSQTQPQQSDEEIPTVRPFRDPTWLQTESAYHTLAISNLNAITRSYNLMAPELAKKPYFSLERELNNCYADVAPQVAEEIRMMDSKPARSLVDYPFGGESKRKGILGSLGGGGKTTKIWENQEPRYGLKEWWSDLWGKKRE</sequence>
<feature type="compositionally biased region" description="Low complexity" evidence="1">
    <location>
        <begin position="384"/>
        <end position="402"/>
    </location>
</feature>
<dbReference type="PANTHER" id="PTHR39394:SF1">
    <property type="entry name" value="DNAJ HOMOLOGUE SUBFAMILY C MEMBER 28 CONSERVED DOMAIN-CONTAINING PROTEIN"/>
    <property type="match status" value="1"/>
</dbReference>
<feature type="domain" description="DnaJ homologue subfamily C member 28 conserved" evidence="2">
    <location>
        <begin position="249"/>
        <end position="318"/>
    </location>
</feature>
<keyword evidence="4" id="KW-1185">Reference proteome</keyword>
<proteinExistence type="predicted"/>
<dbReference type="InterPro" id="IPR018961">
    <property type="entry name" value="DnaJ_homolog_subfam-C_membr-28"/>
</dbReference>
<evidence type="ECO:0000256" key="1">
    <source>
        <dbReference type="SAM" id="MobiDB-lite"/>
    </source>
</evidence>
<feature type="compositionally biased region" description="Low complexity" evidence="1">
    <location>
        <begin position="19"/>
        <end position="34"/>
    </location>
</feature>
<reference evidence="3" key="2">
    <citation type="submission" date="2023-05" db="EMBL/GenBank/DDBJ databases">
        <authorList>
            <consortium name="Lawrence Berkeley National Laboratory"/>
            <person name="Steindorff A."/>
            <person name="Hensen N."/>
            <person name="Bonometti L."/>
            <person name="Westerberg I."/>
            <person name="Brannstrom I.O."/>
            <person name="Guillou S."/>
            <person name="Cros-Aarteil S."/>
            <person name="Calhoun S."/>
            <person name="Haridas S."/>
            <person name="Kuo A."/>
            <person name="Mondo S."/>
            <person name="Pangilinan J."/>
            <person name="Riley R."/>
            <person name="Labutti K."/>
            <person name="Andreopoulos B."/>
            <person name="Lipzen A."/>
            <person name="Chen C."/>
            <person name="Yanf M."/>
            <person name="Daum C."/>
            <person name="Ng V."/>
            <person name="Clum A."/>
            <person name="Ohm R."/>
            <person name="Martin F."/>
            <person name="Silar P."/>
            <person name="Natvig D."/>
            <person name="Lalanne C."/>
            <person name="Gautier V."/>
            <person name="Ament-Velasquez S.L."/>
            <person name="Kruys A."/>
            <person name="Hutchinson M.I."/>
            <person name="Powell A.J."/>
            <person name="Barry K."/>
            <person name="Miller A.N."/>
            <person name="Grigoriev I.V."/>
            <person name="Debuchy R."/>
            <person name="Gladieux P."/>
            <person name="Thoren M.H."/>
            <person name="Johannesson H."/>
        </authorList>
    </citation>
    <scope>NUCLEOTIDE SEQUENCE</scope>
    <source>
        <strain evidence="3">CBS 990.96</strain>
    </source>
</reference>
<comment type="caution">
    <text evidence="3">The sequence shown here is derived from an EMBL/GenBank/DDBJ whole genome shotgun (WGS) entry which is preliminary data.</text>
</comment>
<gene>
    <name evidence="3" type="ORF">QBC38DRAFT_491170</name>
</gene>
<protein>
    <recommendedName>
        <fullName evidence="2">DnaJ homologue subfamily C member 28 conserved domain-containing protein</fullName>
    </recommendedName>
</protein>